<reference evidence="2" key="1">
    <citation type="submission" date="2022-07" db="EMBL/GenBank/DDBJ databases">
        <title>Fungi with potential for degradation of polypropylene.</title>
        <authorList>
            <person name="Gostincar C."/>
        </authorList>
    </citation>
    <scope>NUCLEOTIDE SEQUENCE</scope>
    <source>
        <strain evidence="2">EXF-13308</strain>
    </source>
</reference>
<name>A0AA38RGW5_9PEZI</name>
<dbReference type="Pfam" id="PF07470">
    <property type="entry name" value="Glyco_hydro_88"/>
    <property type="match status" value="1"/>
</dbReference>
<evidence type="ECO:0000313" key="2">
    <source>
        <dbReference type="EMBL" id="KAJ9131626.1"/>
    </source>
</evidence>
<dbReference type="Gene3D" id="1.50.10.10">
    <property type="match status" value="1"/>
</dbReference>
<sequence>MPAEVHGIKSSDVHAKVKSLIDGMVNIKDKTGEFLMTLEDGRVIDTKGWNDWEWTHGIGLLGLWQYFELTGDEEVLKIIEDWFRNRFAAGGTTKNINTMAVFLTLAYVYERTGNATYLPWLDSWAEWAYHDLPRTRYGGMQHLTYLEVNDQQLWDDTLMMTVMPLAKIGLVLGRPHYIAEAKKQFLLHVQYLFDRSTGLYFHGWTFNEGGHNFANARWARGNSWVTMVIPEFLEMISLGADDPVGAHLRDALAAQCEALKGLQCPSGLWRTLLDVTEEEGSYVEASATAGFAYGILKAQRKRYIGKEYEEVAVRAVKAVLDNIDGEGELRNTSFGTGMGRDLQHYKDIPITSMPYGQAMAIMALVEFLRVFI</sequence>
<dbReference type="EMBL" id="JANBVO010000066">
    <property type="protein sequence ID" value="KAJ9131626.1"/>
    <property type="molecule type" value="Genomic_DNA"/>
</dbReference>
<keyword evidence="3" id="KW-1185">Reference proteome</keyword>
<dbReference type="PANTHER" id="PTHR33886">
    <property type="entry name" value="UNSATURATED RHAMNOGALACTURONAN HYDROLASE (EUROFUNG)"/>
    <property type="match status" value="1"/>
</dbReference>
<gene>
    <name evidence="2" type="ORF">NKR23_g11668</name>
</gene>
<accession>A0AA38RGW5</accession>
<dbReference type="GO" id="GO:0005975">
    <property type="term" value="P:carbohydrate metabolic process"/>
    <property type="evidence" value="ECO:0007669"/>
    <property type="project" value="InterPro"/>
</dbReference>
<protein>
    <submittedName>
        <fullName evidence="2">Glycosyl hydrolase</fullName>
    </submittedName>
</protein>
<evidence type="ECO:0000313" key="3">
    <source>
        <dbReference type="Proteomes" id="UP001174694"/>
    </source>
</evidence>
<dbReference type="InterPro" id="IPR012341">
    <property type="entry name" value="6hp_glycosidase-like_sf"/>
</dbReference>
<dbReference type="GO" id="GO:0016787">
    <property type="term" value="F:hydrolase activity"/>
    <property type="evidence" value="ECO:0007669"/>
    <property type="project" value="UniProtKB-KW"/>
</dbReference>
<dbReference type="SUPFAM" id="SSF48208">
    <property type="entry name" value="Six-hairpin glycosidases"/>
    <property type="match status" value="1"/>
</dbReference>
<dbReference type="PANTHER" id="PTHR33886:SF8">
    <property type="entry name" value="UNSATURATED RHAMNOGALACTURONAN HYDROLASE (EUROFUNG)"/>
    <property type="match status" value="1"/>
</dbReference>
<dbReference type="InterPro" id="IPR008928">
    <property type="entry name" value="6-hairpin_glycosidase_sf"/>
</dbReference>
<evidence type="ECO:0000256" key="1">
    <source>
        <dbReference type="ARBA" id="ARBA00022801"/>
    </source>
</evidence>
<dbReference type="InterPro" id="IPR010905">
    <property type="entry name" value="Glyco_hydro_88"/>
</dbReference>
<comment type="caution">
    <text evidence="2">The sequence shown here is derived from an EMBL/GenBank/DDBJ whole genome shotgun (WGS) entry which is preliminary data.</text>
</comment>
<proteinExistence type="predicted"/>
<dbReference type="AlphaFoldDB" id="A0AA38RGW5"/>
<dbReference type="Proteomes" id="UP001174694">
    <property type="component" value="Unassembled WGS sequence"/>
</dbReference>
<organism evidence="2 3">
    <name type="scientific">Pleurostoma richardsiae</name>
    <dbReference type="NCBI Taxonomy" id="41990"/>
    <lineage>
        <taxon>Eukaryota</taxon>
        <taxon>Fungi</taxon>
        <taxon>Dikarya</taxon>
        <taxon>Ascomycota</taxon>
        <taxon>Pezizomycotina</taxon>
        <taxon>Sordariomycetes</taxon>
        <taxon>Sordariomycetidae</taxon>
        <taxon>Calosphaeriales</taxon>
        <taxon>Pleurostomataceae</taxon>
        <taxon>Pleurostoma</taxon>
    </lineage>
</organism>
<keyword evidence="1 2" id="KW-0378">Hydrolase</keyword>
<dbReference type="InterPro" id="IPR052043">
    <property type="entry name" value="PolySaccharide_Degr_Enz"/>
</dbReference>